<dbReference type="SUPFAM" id="SSF116734">
    <property type="entry name" value="DNA methylase specificity domain"/>
    <property type="match status" value="2"/>
</dbReference>
<protein>
    <submittedName>
        <fullName evidence="6">Restriction endonuclease subunit S</fullName>
    </submittedName>
</protein>
<dbReference type="InterPro" id="IPR051212">
    <property type="entry name" value="Type-I_RE_S_subunit"/>
</dbReference>
<keyword evidence="6" id="KW-0378">Hydrolase</keyword>
<evidence type="ECO:0000313" key="7">
    <source>
        <dbReference type="Proteomes" id="UP001524569"/>
    </source>
</evidence>
<proteinExistence type="inferred from homology"/>
<dbReference type="PANTHER" id="PTHR43140:SF1">
    <property type="entry name" value="TYPE I RESTRICTION ENZYME ECOKI SPECIFICITY SUBUNIT"/>
    <property type="match status" value="1"/>
</dbReference>
<keyword evidence="6" id="KW-0540">Nuclease</keyword>
<evidence type="ECO:0000259" key="5">
    <source>
        <dbReference type="Pfam" id="PF01420"/>
    </source>
</evidence>
<organism evidence="6 7">
    <name type="scientific">Methylomonas aurea</name>
    <dbReference type="NCBI Taxonomy" id="2952224"/>
    <lineage>
        <taxon>Bacteria</taxon>
        <taxon>Pseudomonadati</taxon>
        <taxon>Pseudomonadota</taxon>
        <taxon>Gammaproteobacteria</taxon>
        <taxon>Methylococcales</taxon>
        <taxon>Methylococcaceae</taxon>
        <taxon>Methylomonas</taxon>
    </lineage>
</organism>
<evidence type="ECO:0000256" key="1">
    <source>
        <dbReference type="ARBA" id="ARBA00010923"/>
    </source>
</evidence>
<dbReference type="InterPro" id="IPR000055">
    <property type="entry name" value="Restrct_endonuc_typeI_TRD"/>
</dbReference>
<evidence type="ECO:0000256" key="2">
    <source>
        <dbReference type="ARBA" id="ARBA00022747"/>
    </source>
</evidence>
<dbReference type="InterPro" id="IPR044946">
    <property type="entry name" value="Restrct_endonuc_typeI_TRD_sf"/>
</dbReference>
<dbReference type="RefSeq" id="WP_256609888.1">
    <property type="nucleotide sequence ID" value="NZ_JANIBM010000004.1"/>
</dbReference>
<evidence type="ECO:0000313" key="6">
    <source>
        <dbReference type="EMBL" id="MCQ8180524.1"/>
    </source>
</evidence>
<evidence type="ECO:0000256" key="4">
    <source>
        <dbReference type="SAM" id="Coils"/>
    </source>
</evidence>
<evidence type="ECO:0000256" key="3">
    <source>
        <dbReference type="ARBA" id="ARBA00023125"/>
    </source>
</evidence>
<dbReference type="Gene3D" id="3.90.220.20">
    <property type="entry name" value="DNA methylase specificity domains"/>
    <property type="match status" value="2"/>
</dbReference>
<keyword evidence="6" id="KW-0255">Endonuclease</keyword>
<keyword evidence="7" id="KW-1185">Reference proteome</keyword>
<name>A0ABT1UE64_9GAMM</name>
<dbReference type="GO" id="GO:0004519">
    <property type="term" value="F:endonuclease activity"/>
    <property type="evidence" value="ECO:0007669"/>
    <property type="project" value="UniProtKB-KW"/>
</dbReference>
<gene>
    <name evidence="6" type="ORF">NP603_05360</name>
</gene>
<keyword evidence="4" id="KW-0175">Coiled coil</keyword>
<dbReference type="Proteomes" id="UP001524569">
    <property type="component" value="Unassembled WGS sequence"/>
</dbReference>
<feature type="coiled-coil region" evidence="4">
    <location>
        <begin position="246"/>
        <end position="273"/>
    </location>
</feature>
<feature type="coiled-coil region" evidence="4">
    <location>
        <begin position="556"/>
        <end position="583"/>
    </location>
</feature>
<keyword evidence="3" id="KW-0238">DNA-binding</keyword>
<comment type="caution">
    <text evidence="6">The sequence shown here is derived from an EMBL/GenBank/DDBJ whole genome shotgun (WGS) entry which is preliminary data.</text>
</comment>
<feature type="domain" description="Type I restriction modification DNA specificity" evidence="5">
    <location>
        <begin position="448"/>
        <end position="571"/>
    </location>
</feature>
<dbReference type="Pfam" id="PF01420">
    <property type="entry name" value="Methylase_S"/>
    <property type="match status" value="2"/>
</dbReference>
<comment type="similarity">
    <text evidence="1">Belongs to the type-I restriction system S methylase family.</text>
</comment>
<feature type="domain" description="Type I restriction modification DNA specificity" evidence="5">
    <location>
        <begin position="149"/>
        <end position="256"/>
    </location>
</feature>
<dbReference type="CDD" id="cd17246">
    <property type="entry name" value="RMtype1_S_SonII-TRD2-CR2_like"/>
    <property type="match status" value="1"/>
</dbReference>
<dbReference type="EMBL" id="JANIBM010000004">
    <property type="protein sequence ID" value="MCQ8180524.1"/>
    <property type="molecule type" value="Genomic_DNA"/>
</dbReference>
<accession>A0ABT1UE64</accession>
<dbReference type="PANTHER" id="PTHR43140">
    <property type="entry name" value="TYPE-1 RESTRICTION ENZYME ECOKI SPECIFICITY PROTEIN"/>
    <property type="match status" value="1"/>
</dbReference>
<reference evidence="6 7" key="1">
    <citation type="submission" date="2022-07" db="EMBL/GenBank/DDBJ databases">
        <title>Methylomonas rivi sp. nov., Methylomonas rosea sp. nov., Methylomonas aureus sp. nov. and Methylomonas subterranea sp. nov., four novel methanotrophs isolated from a freshwater creek and the deep terrestrial subsurface.</title>
        <authorList>
            <person name="Abin C."/>
            <person name="Sankaranarayanan K."/>
            <person name="Garner C."/>
            <person name="Sindelar R."/>
            <person name="Kotary K."/>
            <person name="Garner R."/>
            <person name="Barclay S."/>
            <person name="Lawson P."/>
            <person name="Krumholz L."/>
        </authorList>
    </citation>
    <scope>NUCLEOTIDE SEQUENCE [LARGE SCALE GENOMIC DNA]</scope>
    <source>
        <strain evidence="6 7">SURF-1</strain>
    </source>
</reference>
<keyword evidence="2" id="KW-0680">Restriction system</keyword>
<sequence length="596" mass="67118">MNPEQLLQHFDRISEAPDAIPRLRRFILDLAVRGKLVEQDPNDEPVVCLLAINDRERQDKSKLDHRADLEQQELLAEEHRWAVPSSWAWRGLADIVLFIDYRGKTPTKTAAGVRLITAKNVKQGYINLSPDEFLAEPDYQKWMTRGVPKIGDVLFTTEAPMGNAAVVRLSDKFALAQRVICFHPYTQLNSDFLVLQLLAQPFQFILDKTATGLTAKGIKAAKLKRLPIAIPPLAEQNRIVAKVDELMALCDQLQAAQTEREQSRDRLVAASLQSLNPPADDEAANAPETQREQARFLFNHLPRLTTRPAHIKQLRQTILNLAVRGKLVAQDPNDEPVSITLEKSRAQNFKRWNEDLLNRGIDGSKKCPSRYKELTEPNTKVLFALPMLWNWVCWESILAFGEGTFKRGPFGSALTKSIFVSSGYKVYEQYCPINDDCSFARYYITPEKFKELEGFAVKAGDFLISCSGVTLGRITQVPNDYEEGVINQALLRVRTDKTLVDDAFFKMLFRSPYFQTQIFSNSMGMAIPNVKGVAELKAIPLPLPPLAEQHRIVAKVDELMALCDQLETQLADTANDSRRLLEAVLHDALLPADVAA</sequence>